<evidence type="ECO:0000313" key="2">
    <source>
        <dbReference type="EMBL" id="SJM92087.1"/>
    </source>
</evidence>
<dbReference type="PANTHER" id="PTHR47992">
    <property type="entry name" value="PROTEIN PHOSPHATASE"/>
    <property type="match status" value="1"/>
</dbReference>
<dbReference type="CDD" id="cd00143">
    <property type="entry name" value="PP2Cc"/>
    <property type="match status" value="1"/>
</dbReference>
<protein>
    <submittedName>
        <fullName evidence="2">Protein serine/threonine phosphatase</fullName>
    </submittedName>
</protein>
<keyword evidence="3" id="KW-1185">Reference proteome</keyword>
<dbReference type="RefSeq" id="WP_087143238.1">
    <property type="nucleotide sequence ID" value="NZ_FUKI01000098.1"/>
</dbReference>
<dbReference type="Pfam" id="PF13672">
    <property type="entry name" value="PP2C_2"/>
    <property type="match status" value="1"/>
</dbReference>
<organism evidence="2 3">
    <name type="scientific">Crenothrix polyspora</name>
    <dbReference type="NCBI Taxonomy" id="360316"/>
    <lineage>
        <taxon>Bacteria</taxon>
        <taxon>Pseudomonadati</taxon>
        <taxon>Pseudomonadota</taxon>
        <taxon>Gammaproteobacteria</taxon>
        <taxon>Methylococcales</taxon>
        <taxon>Crenotrichaceae</taxon>
        <taxon>Crenothrix</taxon>
    </lineage>
</organism>
<dbReference type="EMBL" id="FUKI01000098">
    <property type="protein sequence ID" value="SJM92087.1"/>
    <property type="molecule type" value="Genomic_DNA"/>
</dbReference>
<dbReference type="PROSITE" id="PS51746">
    <property type="entry name" value="PPM_2"/>
    <property type="match status" value="1"/>
</dbReference>
<dbReference type="OrthoDB" id="9801841at2"/>
<dbReference type="InterPro" id="IPR001932">
    <property type="entry name" value="PPM-type_phosphatase-like_dom"/>
</dbReference>
<proteinExistence type="predicted"/>
<dbReference type="AlphaFoldDB" id="A0A1R4H7F1"/>
<dbReference type="Gene3D" id="3.60.40.10">
    <property type="entry name" value="PPM-type phosphatase domain"/>
    <property type="match status" value="1"/>
</dbReference>
<reference evidence="3" key="1">
    <citation type="submission" date="2017-02" db="EMBL/GenBank/DDBJ databases">
        <authorList>
            <person name="Daims H."/>
        </authorList>
    </citation>
    <scope>NUCLEOTIDE SEQUENCE [LARGE SCALE GENOMIC DNA]</scope>
</reference>
<dbReference type="Proteomes" id="UP000195667">
    <property type="component" value="Unassembled WGS sequence"/>
</dbReference>
<dbReference type="GO" id="GO:0004722">
    <property type="term" value="F:protein serine/threonine phosphatase activity"/>
    <property type="evidence" value="ECO:0007669"/>
    <property type="project" value="InterPro"/>
</dbReference>
<dbReference type="InterPro" id="IPR015655">
    <property type="entry name" value="PP2C"/>
</dbReference>
<evidence type="ECO:0000313" key="3">
    <source>
        <dbReference type="Proteomes" id="UP000195667"/>
    </source>
</evidence>
<accession>A0A1R4H7F1</accession>
<evidence type="ECO:0000259" key="1">
    <source>
        <dbReference type="PROSITE" id="PS51746"/>
    </source>
</evidence>
<gene>
    <name evidence="2" type="ORF">CRENPOLYSF1_240029</name>
</gene>
<name>A0A1R4H7F1_9GAMM</name>
<dbReference type="InterPro" id="IPR036457">
    <property type="entry name" value="PPM-type-like_dom_sf"/>
</dbReference>
<dbReference type="SMART" id="SM00332">
    <property type="entry name" value="PP2Cc"/>
    <property type="match status" value="1"/>
</dbReference>
<dbReference type="SUPFAM" id="SSF81606">
    <property type="entry name" value="PP2C-like"/>
    <property type="match status" value="1"/>
</dbReference>
<sequence>MDIQFYQLTSAGDRETNQDYMAHVINARFSLFVVADGLGGHYGGEKASRFFCQGLVKCADIHGKRIEKSPVSAFTQWIDAAVVEMRRLFASDISSYQAYTTCAILYMDNNVVLTGHCGDSRVYRMNAQQVVWRTRDHSIPQQLFNNGMITDQEIARHPEQNKLTRSINAERPSAVEINIYPAQKPGDTFILCSDGFWGNIKEQELLQLAQPSSNKSDLGKLAQLSVLRANGISDNVTVQWVRCL</sequence>
<feature type="domain" description="PPM-type phosphatase" evidence="1">
    <location>
        <begin position="2"/>
        <end position="243"/>
    </location>
</feature>
<dbReference type="SMART" id="SM00331">
    <property type="entry name" value="PP2C_SIG"/>
    <property type="match status" value="1"/>
</dbReference>